<evidence type="ECO:0000313" key="2">
    <source>
        <dbReference type="EMBL" id="KAG6414010.1"/>
    </source>
</evidence>
<evidence type="ECO:0000259" key="1">
    <source>
        <dbReference type="Pfam" id="PF10551"/>
    </source>
</evidence>
<keyword evidence="3" id="KW-1185">Reference proteome</keyword>
<dbReference type="InterPro" id="IPR018289">
    <property type="entry name" value="MULE_transposase_dom"/>
</dbReference>
<gene>
    <name evidence="2" type="ORF">SASPL_126726</name>
</gene>
<dbReference type="AlphaFoldDB" id="A0A8X8XHR0"/>
<evidence type="ECO:0000313" key="3">
    <source>
        <dbReference type="Proteomes" id="UP000298416"/>
    </source>
</evidence>
<dbReference type="PANTHER" id="PTHR47718">
    <property type="entry name" value="OS01G0519700 PROTEIN"/>
    <property type="match status" value="1"/>
</dbReference>
<dbReference type="Pfam" id="PF10551">
    <property type="entry name" value="MULE"/>
    <property type="match status" value="1"/>
</dbReference>
<reference evidence="2" key="1">
    <citation type="submission" date="2018-01" db="EMBL/GenBank/DDBJ databases">
        <authorList>
            <person name="Mao J.F."/>
        </authorList>
    </citation>
    <scope>NUCLEOTIDE SEQUENCE</scope>
    <source>
        <strain evidence="2">Huo1</strain>
        <tissue evidence="2">Leaf</tissue>
    </source>
</reference>
<accession>A0A8X8XHR0</accession>
<feature type="domain" description="MULE transposase" evidence="1">
    <location>
        <begin position="225"/>
        <end position="281"/>
    </location>
</feature>
<dbReference type="EMBL" id="PNBA02000009">
    <property type="protein sequence ID" value="KAG6414010.1"/>
    <property type="molecule type" value="Genomic_DNA"/>
</dbReference>
<name>A0A8X8XHR0_SALSN</name>
<sequence length="425" mass="48373">MHGKLVLVQDQVVAKRTRKTMSLFGNNLCASKLVKLVRIVQKKRALNDDTVNSRARGEVRIDCKAKISIVKQQTGPDWSVDVFVEGHNHGLLTPSKVHLLRSQRNVSTAKRVLTQKFSEANIPTCQQMQLLEIEYGGPKSIGCIERDIRNFEKELRDEQKGIDTETLIEFFTSEKEKNKSFFFDFETDSNNRFSRCFWADPKSRAAYSVFGDVVVLDSTYNTNNDEKTESYIWLLNKFIEAMPTSAPKAIIIDQDPTLTKALARVLSETVHRYCLWHIMNKFPEKISSVTFRDHYQNGENANDDPTKLLMSRDSKLSYKAAILIGDASLTEERIKFLDEQLDYIHGKIKDIGCGKRMLSSKEKSTIKPRACHGCGLRGVSHDKRNYPDLHDGSAAVQILELSNKKEKTGSVMQVEGEYLALRQND</sequence>
<proteinExistence type="predicted"/>
<dbReference type="Proteomes" id="UP000298416">
    <property type="component" value="Unassembled WGS sequence"/>
</dbReference>
<reference evidence="2" key="2">
    <citation type="submission" date="2020-08" db="EMBL/GenBank/DDBJ databases">
        <title>Plant Genome Project.</title>
        <authorList>
            <person name="Zhang R.-G."/>
        </authorList>
    </citation>
    <scope>NUCLEOTIDE SEQUENCE</scope>
    <source>
        <strain evidence="2">Huo1</strain>
        <tissue evidence="2">Leaf</tissue>
    </source>
</reference>
<protein>
    <recommendedName>
        <fullName evidence="1">MULE transposase domain-containing protein</fullName>
    </recommendedName>
</protein>
<organism evidence="2">
    <name type="scientific">Salvia splendens</name>
    <name type="common">Scarlet sage</name>
    <dbReference type="NCBI Taxonomy" id="180675"/>
    <lineage>
        <taxon>Eukaryota</taxon>
        <taxon>Viridiplantae</taxon>
        <taxon>Streptophyta</taxon>
        <taxon>Embryophyta</taxon>
        <taxon>Tracheophyta</taxon>
        <taxon>Spermatophyta</taxon>
        <taxon>Magnoliopsida</taxon>
        <taxon>eudicotyledons</taxon>
        <taxon>Gunneridae</taxon>
        <taxon>Pentapetalae</taxon>
        <taxon>asterids</taxon>
        <taxon>lamiids</taxon>
        <taxon>Lamiales</taxon>
        <taxon>Lamiaceae</taxon>
        <taxon>Nepetoideae</taxon>
        <taxon>Mentheae</taxon>
        <taxon>Salviinae</taxon>
        <taxon>Salvia</taxon>
        <taxon>Salvia subgen. Calosphace</taxon>
        <taxon>core Calosphace</taxon>
    </lineage>
</organism>
<comment type="caution">
    <text evidence="2">The sequence shown here is derived from an EMBL/GenBank/DDBJ whole genome shotgun (WGS) entry which is preliminary data.</text>
</comment>